<keyword evidence="4" id="KW-1185">Reference proteome</keyword>
<keyword evidence="3" id="KW-0548">Nucleotidyltransferase</keyword>
<dbReference type="SUPFAM" id="SSF53448">
    <property type="entry name" value="Nucleotide-diphospho-sugar transferases"/>
    <property type="match status" value="1"/>
</dbReference>
<protein>
    <submittedName>
        <fullName evidence="3">CTP:molybdopterin cytidylyltransferase MocA</fullName>
    </submittedName>
</protein>
<proteinExistence type="predicted"/>
<reference evidence="3 4" key="1">
    <citation type="submission" date="2016-10" db="EMBL/GenBank/DDBJ databases">
        <authorList>
            <person name="de Groot N.N."/>
        </authorList>
    </citation>
    <scope>NUCLEOTIDE SEQUENCE [LARGE SCALE GENOMIC DNA]</scope>
    <source>
        <strain evidence="3 4">DSM 16213</strain>
    </source>
</reference>
<dbReference type="RefSeq" id="WP_089897444.1">
    <property type="nucleotide sequence ID" value="NZ_FOCI01000001.1"/>
</dbReference>
<sequence length="195" mass="20493">MTPILILAAGLSTRMRGVDKLAQDVGGVPLLRRIVQQAATVGPIYVALHHRAAERRALLAGLDVTALHVPEAAEGQSGTLRGGVARLPDCAAFMVLLADLPLLTGPDLAAVVAARAAHPDALIWRGATPDGRPGHPLLFDASLRPGFAALSGDDGGAALVRPLRHRTHLVPFADDRALFDLDTPEAWAAFRARPD</sequence>
<keyword evidence="1" id="KW-0460">Magnesium</keyword>
<name>A0A1H7Y6A5_9RHOB</name>
<dbReference type="PANTHER" id="PTHR43777:SF1">
    <property type="entry name" value="MOLYBDENUM COFACTOR CYTIDYLYLTRANSFERASE"/>
    <property type="match status" value="1"/>
</dbReference>
<evidence type="ECO:0000259" key="2">
    <source>
        <dbReference type="Pfam" id="PF12804"/>
    </source>
</evidence>
<dbReference type="OrthoDB" id="9779263at2"/>
<dbReference type="CDD" id="cd04182">
    <property type="entry name" value="GT_2_like_f"/>
    <property type="match status" value="1"/>
</dbReference>
<keyword evidence="3" id="KW-0808">Transferase</keyword>
<dbReference type="InterPro" id="IPR025877">
    <property type="entry name" value="MobA-like_NTP_Trfase"/>
</dbReference>
<dbReference type="InterPro" id="IPR029044">
    <property type="entry name" value="Nucleotide-diphossugar_trans"/>
</dbReference>
<evidence type="ECO:0000313" key="4">
    <source>
        <dbReference type="Proteomes" id="UP000199585"/>
    </source>
</evidence>
<dbReference type="Pfam" id="PF12804">
    <property type="entry name" value="NTP_transf_3"/>
    <property type="match status" value="1"/>
</dbReference>
<gene>
    <name evidence="3" type="ORF">SAMN04488003_10119</name>
</gene>
<dbReference type="AlphaFoldDB" id="A0A1H7Y6A5"/>
<evidence type="ECO:0000256" key="1">
    <source>
        <dbReference type="ARBA" id="ARBA00022842"/>
    </source>
</evidence>
<dbReference type="Proteomes" id="UP000199585">
    <property type="component" value="Unassembled WGS sequence"/>
</dbReference>
<accession>A0A1H7Y6A5</accession>
<dbReference type="GO" id="GO:0016779">
    <property type="term" value="F:nucleotidyltransferase activity"/>
    <property type="evidence" value="ECO:0007669"/>
    <property type="project" value="UniProtKB-KW"/>
</dbReference>
<dbReference type="EMBL" id="FOCI01000001">
    <property type="protein sequence ID" value="SEM41533.1"/>
    <property type="molecule type" value="Genomic_DNA"/>
</dbReference>
<dbReference type="Gene3D" id="3.90.550.10">
    <property type="entry name" value="Spore Coat Polysaccharide Biosynthesis Protein SpsA, Chain A"/>
    <property type="match status" value="1"/>
</dbReference>
<feature type="domain" description="MobA-like NTP transferase" evidence="2">
    <location>
        <begin position="5"/>
        <end position="163"/>
    </location>
</feature>
<dbReference type="STRING" id="245187.SAMN04488003_10119"/>
<organism evidence="3 4">
    <name type="scientific">Loktanella fryxellensis</name>
    <dbReference type="NCBI Taxonomy" id="245187"/>
    <lineage>
        <taxon>Bacteria</taxon>
        <taxon>Pseudomonadati</taxon>
        <taxon>Pseudomonadota</taxon>
        <taxon>Alphaproteobacteria</taxon>
        <taxon>Rhodobacterales</taxon>
        <taxon>Roseobacteraceae</taxon>
        <taxon>Loktanella</taxon>
    </lineage>
</organism>
<evidence type="ECO:0000313" key="3">
    <source>
        <dbReference type="EMBL" id="SEM41533.1"/>
    </source>
</evidence>
<dbReference type="PANTHER" id="PTHR43777">
    <property type="entry name" value="MOLYBDENUM COFACTOR CYTIDYLYLTRANSFERASE"/>
    <property type="match status" value="1"/>
</dbReference>